<proteinExistence type="predicted"/>
<feature type="chain" id="PRO_5019554302" description="Peptidase S74 domain-containing protein" evidence="2">
    <location>
        <begin position="22"/>
        <end position="314"/>
    </location>
</feature>
<dbReference type="EMBL" id="MCAQ01000030">
    <property type="protein sequence ID" value="RKF30165.1"/>
    <property type="molecule type" value="Genomic_DNA"/>
</dbReference>
<accession>A0A420FBD0</accession>
<keyword evidence="2" id="KW-0732">Signal</keyword>
<evidence type="ECO:0000256" key="1">
    <source>
        <dbReference type="SAM" id="Coils"/>
    </source>
</evidence>
<feature type="coiled-coil region" evidence="1">
    <location>
        <begin position="286"/>
        <end position="313"/>
    </location>
</feature>
<name>A0A420FBD0_9SPHI</name>
<evidence type="ECO:0008006" key="5">
    <source>
        <dbReference type="Google" id="ProtNLM"/>
    </source>
</evidence>
<gene>
    <name evidence="3" type="ORF">BCY89_20410</name>
</gene>
<evidence type="ECO:0000256" key="2">
    <source>
        <dbReference type="SAM" id="SignalP"/>
    </source>
</evidence>
<organism evidence="3 4">
    <name type="scientific">Sphingobacterium siyangense</name>
    <dbReference type="NCBI Taxonomy" id="459529"/>
    <lineage>
        <taxon>Bacteria</taxon>
        <taxon>Pseudomonadati</taxon>
        <taxon>Bacteroidota</taxon>
        <taxon>Sphingobacteriia</taxon>
        <taxon>Sphingobacteriales</taxon>
        <taxon>Sphingobacteriaceae</taxon>
        <taxon>Sphingobacterium</taxon>
    </lineage>
</organism>
<keyword evidence="4" id="KW-1185">Reference proteome</keyword>
<dbReference type="AlphaFoldDB" id="A0A420FBD0"/>
<dbReference type="Proteomes" id="UP000286402">
    <property type="component" value="Unassembled WGS sequence"/>
</dbReference>
<reference evidence="3 4" key="1">
    <citation type="submission" date="2016-07" db="EMBL/GenBank/DDBJ databases">
        <title>Genome analysis of Sphingobacterium siyangense T12B17.</title>
        <authorList>
            <person name="Xu D."/>
            <person name="Su Y."/>
            <person name="Zheng S."/>
        </authorList>
    </citation>
    <scope>NUCLEOTIDE SEQUENCE [LARGE SCALE GENOMIC DNA]</scope>
    <source>
        <strain evidence="3 4">T12B17</strain>
    </source>
</reference>
<evidence type="ECO:0000313" key="3">
    <source>
        <dbReference type="EMBL" id="RKF30165.1"/>
    </source>
</evidence>
<feature type="signal peptide" evidence="2">
    <location>
        <begin position="1"/>
        <end position="21"/>
    </location>
</feature>
<dbReference type="RefSeq" id="WP_120336692.1">
    <property type="nucleotide sequence ID" value="NZ_MCAQ01000030.1"/>
</dbReference>
<evidence type="ECO:0000313" key="4">
    <source>
        <dbReference type="Proteomes" id="UP000286402"/>
    </source>
</evidence>
<comment type="caution">
    <text evidence="3">The sequence shown here is derived from an EMBL/GenBank/DDBJ whole genome shotgun (WGS) entry which is preliminary data.</text>
</comment>
<keyword evidence="1" id="KW-0175">Coiled coil</keyword>
<sequence>MNKFIFSIVLFLLGYSYCAKAQNANDYFQTTVTFPADFKVGDFIEFASAKPIAVGASGYYEVSIAYTRGNVASAATHIVSSTHSNPTRWLEAARVNNNVYTSGGVNFTIDHNTGTKAFRIRATNTLGVATPLAVDVKIRSINFNTGYNSYITTGNEPNAIGLLPMTFNWSLVVGNTIESIPGILAIHAANNGNVGIGTSAPLDKLSVNGKIRAHEIKVTTAAADWPDFVFNEDHQLIPLDSLASFVKENKHLPNIAPAKSVEENGVALGELNRQLLQKIEEMTLYLIQQNKGMKTLTQEIESLRKEIDVLKMNR</sequence>
<protein>
    <recommendedName>
        <fullName evidence="5">Peptidase S74 domain-containing protein</fullName>
    </recommendedName>
</protein>